<dbReference type="EMBL" id="CP111020">
    <property type="protein sequence ID" value="WAR15537.1"/>
    <property type="molecule type" value="Genomic_DNA"/>
</dbReference>
<dbReference type="Gene3D" id="1.10.533.10">
    <property type="entry name" value="Death Domain, Fas"/>
    <property type="match status" value="2"/>
</dbReference>
<dbReference type="InterPro" id="IPR011029">
    <property type="entry name" value="DEATH-like_dom_sf"/>
</dbReference>
<accession>A0ABY7F396</accession>
<dbReference type="PROSITE" id="PS50017">
    <property type="entry name" value="DEATH_DOMAIN"/>
    <property type="match status" value="2"/>
</dbReference>
<proteinExistence type="predicted"/>
<dbReference type="InterPro" id="IPR027417">
    <property type="entry name" value="P-loop_NTPase"/>
</dbReference>
<protein>
    <recommendedName>
        <fullName evidence="1">Death domain-containing protein</fullName>
    </recommendedName>
</protein>
<keyword evidence="3" id="KW-1185">Reference proteome</keyword>
<dbReference type="CDD" id="cd01670">
    <property type="entry name" value="Death"/>
    <property type="match status" value="2"/>
</dbReference>
<feature type="domain" description="Death" evidence="1">
    <location>
        <begin position="531"/>
        <end position="585"/>
    </location>
</feature>
<sequence length="711" mass="80548">MANMYRLIIVGHNLESKCEIANALVKHKGSFKTLSCRTKPLVKALKNLTLLGNQASCHVTPNLNTPGWEYSVPAIKGFNSKIFLYVIFRGNVDVDDDSSFKYVQKTFTNPKIIPVVYCQTKLIAAGLGSAYINYLKIHGDMGFQSKCEIGERVLQKVNEAIKTETPQWKMTSDFYIPSKTYRQPRPTPHTSPPVEQIEIDTDKIQVKEEGKPLPDLREEDWLMFYKAMVRGQARSNHIRVNVVGNQGVGKTTLVRRLQGKKTVCPDRRQAPTEALDIDENICHCVQAANGTEKQWETNLFGIDDLNVQRLAEAMSNLTAKSEGSDRSSPYEEDIFDEELLLGSDEIVEIEDVTSTATQNQYYEAAYKAKFKREQHKLILQQAKRRRECGLSSQFWTSSISAFTSDESNGRAPIVLVGTHGDKISDEDAQKKFKEVRAAINMERVECLKIDNTLNAEYSPSDLEDLRNTLLELGLGISDEWVPAKWLDLEDALHQQKVGGKHRDDPELSNEPSPKQLARLAKFLRKEDSTSLGRLVDLNTASIEQVRNDHIDTSMQLLQILLKWKGRMVRRTPTLQLLVKILTRTGDYEVGDIKGALLDEVQTYEFDLQPTVLSKPPSQRTMMTVSSHVGSVYPLILLELGLELPSIQQSKYNNPNNMRGVIFELLDKWQQRYTDTATLQRLLSVMKHYETPTDNVVKCLASMTSEQAMSER</sequence>
<reference evidence="2" key="1">
    <citation type="submission" date="2022-11" db="EMBL/GenBank/DDBJ databases">
        <title>Centuries of genome instability and evolution in soft-shell clam transmissible cancer (bioRxiv).</title>
        <authorList>
            <person name="Hart S.F.M."/>
            <person name="Yonemitsu M.A."/>
            <person name="Giersch R.M."/>
            <person name="Beal B.F."/>
            <person name="Arriagada G."/>
            <person name="Davis B.W."/>
            <person name="Ostrander E.A."/>
            <person name="Goff S.P."/>
            <person name="Metzger M.J."/>
        </authorList>
    </citation>
    <scope>NUCLEOTIDE SEQUENCE</scope>
    <source>
        <strain evidence="2">MELC-2E11</strain>
        <tissue evidence="2">Siphon/mantle</tissue>
    </source>
</reference>
<dbReference type="SUPFAM" id="SSF52540">
    <property type="entry name" value="P-loop containing nucleoside triphosphate hydrolases"/>
    <property type="match status" value="1"/>
</dbReference>
<dbReference type="InterPro" id="IPR000488">
    <property type="entry name" value="Death_dom"/>
</dbReference>
<dbReference type="Proteomes" id="UP001164746">
    <property type="component" value="Chromosome 9"/>
</dbReference>
<gene>
    <name evidence="2" type="ORF">MAR_005642</name>
</gene>
<evidence type="ECO:0000313" key="3">
    <source>
        <dbReference type="Proteomes" id="UP001164746"/>
    </source>
</evidence>
<organism evidence="2 3">
    <name type="scientific">Mya arenaria</name>
    <name type="common">Soft-shell clam</name>
    <dbReference type="NCBI Taxonomy" id="6604"/>
    <lineage>
        <taxon>Eukaryota</taxon>
        <taxon>Metazoa</taxon>
        <taxon>Spiralia</taxon>
        <taxon>Lophotrochozoa</taxon>
        <taxon>Mollusca</taxon>
        <taxon>Bivalvia</taxon>
        <taxon>Autobranchia</taxon>
        <taxon>Heteroconchia</taxon>
        <taxon>Euheterodonta</taxon>
        <taxon>Imparidentia</taxon>
        <taxon>Neoheterodontei</taxon>
        <taxon>Myida</taxon>
        <taxon>Myoidea</taxon>
        <taxon>Myidae</taxon>
        <taxon>Mya</taxon>
    </lineage>
</organism>
<evidence type="ECO:0000259" key="1">
    <source>
        <dbReference type="PROSITE" id="PS50017"/>
    </source>
</evidence>
<name>A0ABY7F396_MYAAR</name>
<evidence type="ECO:0000313" key="2">
    <source>
        <dbReference type="EMBL" id="WAR15537.1"/>
    </source>
</evidence>
<feature type="domain" description="Death" evidence="1">
    <location>
        <begin position="617"/>
        <end position="686"/>
    </location>
</feature>
<dbReference type="Gene3D" id="3.40.50.300">
    <property type="entry name" value="P-loop containing nucleotide triphosphate hydrolases"/>
    <property type="match status" value="1"/>
</dbReference>
<dbReference type="SUPFAM" id="SSF47986">
    <property type="entry name" value="DEATH domain"/>
    <property type="match status" value="2"/>
</dbReference>